<name>A0A8J2RQD5_9CRUS</name>
<dbReference type="AlphaFoldDB" id="A0A8J2RQD5"/>
<proteinExistence type="inferred from homology"/>
<comment type="caution">
    <text evidence="4">The sequence shown here is derived from an EMBL/GenBank/DDBJ whole genome shotgun (WGS) entry which is preliminary data.</text>
</comment>
<accession>A0A8J2RQD5</accession>
<protein>
    <recommendedName>
        <fullName evidence="3">IC97/Casc1 N-terminal domain-containing protein</fullName>
    </recommendedName>
</protein>
<dbReference type="PANTHER" id="PTHR20929">
    <property type="entry name" value="LUNG ADENOMA SUSCEPTIBILITY 1-RELATED"/>
    <property type="match status" value="1"/>
</dbReference>
<feature type="region of interest" description="Disordered" evidence="2">
    <location>
        <begin position="511"/>
        <end position="554"/>
    </location>
</feature>
<dbReference type="PANTHER" id="PTHR20929:SF11">
    <property type="entry name" value="DYNEIN AXONEMAL INTERMEDIATE CHAIN 7"/>
    <property type="match status" value="1"/>
</dbReference>
<keyword evidence="5" id="KW-1185">Reference proteome</keyword>
<dbReference type="Proteomes" id="UP000789390">
    <property type="component" value="Unassembled WGS sequence"/>
</dbReference>
<reference evidence="4" key="1">
    <citation type="submission" date="2021-11" db="EMBL/GenBank/DDBJ databases">
        <authorList>
            <person name="Schell T."/>
        </authorList>
    </citation>
    <scope>NUCLEOTIDE SEQUENCE</scope>
    <source>
        <strain evidence="4">M5</strain>
    </source>
</reference>
<dbReference type="InterPro" id="IPR023247">
    <property type="entry name" value="IC97/Dnai7-like"/>
</dbReference>
<feature type="compositionally biased region" description="Gly residues" evidence="2">
    <location>
        <begin position="521"/>
        <end position="537"/>
    </location>
</feature>
<feature type="region of interest" description="Disordered" evidence="2">
    <location>
        <begin position="297"/>
        <end position="325"/>
    </location>
</feature>
<dbReference type="GO" id="GO:0005930">
    <property type="term" value="C:axoneme"/>
    <property type="evidence" value="ECO:0007669"/>
    <property type="project" value="TreeGrafter"/>
</dbReference>
<evidence type="ECO:0000313" key="4">
    <source>
        <dbReference type="EMBL" id="CAH0100873.1"/>
    </source>
</evidence>
<dbReference type="OrthoDB" id="297923at2759"/>
<feature type="compositionally biased region" description="Basic and acidic residues" evidence="2">
    <location>
        <begin position="387"/>
        <end position="396"/>
    </location>
</feature>
<sequence>MKSRKQLEAQQRYKKEQEERQRIKNEELRLEMERRRREQQEKEEQEARIKKERQIREVELCRTHCQRSTALLTLCTESLARWSVQQWQLKKFHWCMRTDGLPDPGHLPQLNAYRYRWIENSENTEPSMERLLSRAPELNQVLHDLNELIENTHDIPLKDVQQLCLMHRELSKLLSHEIEVAIKSVLNDVERHLLPDESQLNVQTCSKLFTLALGTDTAKNSSLTLHDFPRLGVRLDLPQIILTNMKPVVASFVWYKEGHFLEPPQLNGVPSLPTLLHPLVQDDPLYNLVPESMRAPQQEDVVDSSTVDDVKQTQEPSAADDVKPDDLTLDFDSHLLVMGVLQLQLLQLPIQPRRFSDWTVALLEDGDAIKIYEFRACFSESAAAKEAEKAGKRGKNDDDDDPGDGKEANEELRKLISFKIKLPPSAFWLGCPRPVIYQKDSGTWRSKGVWDVRFFEEIGGPTVQFRLEEPAIVAFAQAKRVNLPLQGWTLVPSHMRSSIINSLVSKAPVEAAKGTAANEPRGGGGGGGGGGDGGGGEDWSDDEGSDDEEGGRGNGAAVVEEAADEPDEIEYDPEANSITLTLNGAIVSLDIEIQEHQVLLRRVRTSVIVNIQDLTNRPMTPFELIKSLRRRGLEISPSYKVSSMVEELAKNKNRTVEKHLYRCVALLAASEKFSFLHSRWNQMAGDENFVLQYQKLEKETMSAPALAQVSFDRTRLLSYNESSLSLEQQENVKEAEPQFYADLLNALFESSPTDLRNEILAPSPAFVETIYTMLSATRPMSNA</sequence>
<feature type="region of interest" description="Disordered" evidence="2">
    <location>
        <begin position="387"/>
        <end position="407"/>
    </location>
</feature>
<evidence type="ECO:0000259" key="3">
    <source>
        <dbReference type="Pfam" id="PF15927"/>
    </source>
</evidence>
<comment type="similarity">
    <text evidence="1">Belongs to the DNAI7 family.</text>
</comment>
<feature type="compositionally biased region" description="Acidic residues" evidence="2">
    <location>
        <begin position="538"/>
        <end position="549"/>
    </location>
</feature>
<dbReference type="EMBL" id="CAKKLH010000046">
    <property type="protein sequence ID" value="CAH0100873.1"/>
    <property type="molecule type" value="Genomic_DNA"/>
</dbReference>
<feature type="region of interest" description="Disordered" evidence="2">
    <location>
        <begin position="1"/>
        <end position="49"/>
    </location>
</feature>
<evidence type="ECO:0000256" key="1">
    <source>
        <dbReference type="ARBA" id="ARBA00024332"/>
    </source>
</evidence>
<gene>
    <name evidence="4" type="ORF">DGAL_LOCUS3161</name>
</gene>
<dbReference type="GO" id="GO:0048487">
    <property type="term" value="F:beta-tubulin binding"/>
    <property type="evidence" value="ECO:0007669"/>
    <property type="project" value="TreeGrafter"/>
</dbReference>
<evidence type="ECO:0000313" key="5">
    <source>
        <dbReference type="Proteomes" id="UP000789390"/>
    </source>
</evidence>
<dbReference type="GO" id="GO:0008017">
    <property type="term" value="F:microtubule binding"/>
    <property type="evidence" value="ECO:0007669"/>
    <property type="project" value="TreeGrafter"/>
</dbReference>
<evidence type="ECO:0000256" key="2">
    <source>
        <dbReference type="SAM" id="MobiDB-lite"/>
    </source>
</evidence>
<organism evidence="4 5">
    <name type="scientific">Daphnia galeata</name>
    <dbReference type="NCBI Taxonomy" id="27404"/>
    <lineage>
        <taxon>Eukaryota</taxon>
        <taxon>Metazoa</taxon>
        <taxon>Ecdysozoa</taxon>
        <taxon>Arthropoda</taxon>
        <taxon>Crustacea</taxon>
        <taxon>Branchiopoda</taxon>
        <taxon>Diplostraca</taxon>
        <taxon>Cladocera</taxon>
        <taxon>Anomopoda</taxon>
        <taxon>Daphniidae</taxon>
        <taxon>Daphnia</taxon>
    </lineage>
</organism>
<dbReference type="InterPro" id="IPR031826">
    <property type="entry name" value="IC97/Casc1_N"/>
</dbReference>
<dbReference type="Pfam" id="PF15927">
    <property type="entry name" value="Casc1_N"/>
    <property type="match status" value="1"/>
</dbReference>
<feature type="domain" description="IC97/Casc1 N-terminal" evidence="3">
    <location>
        <begin position="15"/>
        <end position="220"/>
    </location>
</feature>